<name>A0ABR9SII1_9BURK</name>
<feature type="domain" description="Thioredoxin" evidence="1">
    <location>
        <begin position="54"/>
        <end position="124"/>
    </location>
</feature>
<dbReference type="InterPro" id="IPR013766">
    <property type="entry name" value="Thioredoxin_domain"/>
</dbReference>
<comment type="caution">
    <text evidence="2">The sequence shown here is derived from an EMBL/GenBank/DDBJ whole genome shotgun (WGS) entry which is preliminary data.</text>
</comment>
<dbReference type="Proteomes" id="UP000715965">
    <property type="component" value="Unassembled WGS sequence"/>
</dbReference>
<proteinExistence type="predicted"/>
<reference evidence="2 3" key="1">
    <citation type="submission" date="2020-10" db="EMBL/GenBank/DDBJ databases">
        <title>Draft genome of Ramlibacter aquaticus LMG 30558.</title>
        <authorList>
            <person name="Props R."/>
        </authorList>
    </citation>
    <scope>NUCLEOTIDE SEQUENCE [LARGE SCALE GENOMIC DNA]</scope>
    <source>
        <strain evidence="2 3">LMG 30558</strain>
    </source>
</reference>
<organism evidence="2 3">
    <name type="scientific">Ramlibacter aquaticus</name>
    <dbReference type="NCBI Taxonomy" id="2780094"/>
    <lineage>
        <taxon>Bacteria</taxon>
        <taxon>Pseudomonadati</taxon>
        <taxon>Pseudomonadota</taxon>
        <taxon>Betaproteobacteria</taxon>
        <taxon>Burkholderiales</taxon>
        <taxon>Comamonadaceae</taxon>
        <taxon>Ramlibacter</taxon>
    </lineage>
</organism>
<evidence type="ECO:0000259" key="1">
    <source>
        <dbReference type="Pfam" id="PF00085"/>
    </source>
</evidence>
<dbReference type="InterPro" id="IPR036249">
    <property type="entry name" value="Thioredoxin-like_sf"/>
</dbReference>
<keyword evidence="3" id="KW-1185">Reference proteome</keyword>
<dbReference type="Pfam" id="PF00085">
    <property type="entry name" value="Thioredoxin"/>
    <property type="match status" value="1"/>
</dbReference>
<dbReference type="Gene3D" id="3.40.30.10">
    <property type="entry name" value="Glutaredoxin"/>
    <property type="match status" value="1"/>
</dbReference>
<gene>
    <name evidence="2" type="ORF">IM725_16495</name>
</gene>
<accession>A0ABR9SII1</accession>
<evidence type="ECO:0000313" key="3">
    <source>
        <dbReference type="Proteomes" id="UP000715965"/>
    </source>
</evidence>
<protein>
    <submittedName>
        <fullName evidence="2">Thioredoxin family protein</fullName>
    </submittedName>
</protein>
<sequence>MNWLPIEVSSAIALAVAMQALMWMRAMRSVGRAAPDTSSVDGAAAEDCRRVHSAHCGPCRAIKPMVERLQLSHRDLISVDIAQQVDLARKFSVARTPSFVLVEGDFVRWVLLGGQTERKLVARLQGA</sequence>
<dbReference type="RefSeq" id="WP_193781726.1">
    <property type="nucleotide sequence ID" value="NZ_JADDOJ010000082.1"/>
</dbReference>
<evidence type="ECO:0000313" key="2">
    <source>
        <dbReference type="EMBL" id="MBE7942174.1"/>
    </source>
</evidence>
<dbReference type="SUPFAM" id="SSF52833">
    <property type="entry name" value="Thioredoxin-like"/>
    <property type="match status" value="1"/>
</dbReference>
<dbReference type="EMBL" id="JADDOJ010000082">
    <property type="protein sequence ID" value="MBE7942174.1"/>
    <property type="molecule type" value="Genomic_DNA"/>
</dbReference>
<dbReference type="CDD" id="cd02947">
    <property type="entry name" value="TRX_family"/>
    <property type="match status" value="1"/>
</dbReference>